<dbReference type="RefSeq" id="WP_184617430.1">
    <property type="nucleotide sequence ID" value="NZ_BOOS01000061.1"/>
</dbReference>
<evidence type="ECO:0000256" key="1">
    <source>
        <dbReference type="SAM" id="MobiDB-lite"/>
    </source>
</evidence>
<dbReference type="Proteomes" id="UP000588112">
    <property type="component" value="Unassembled WGS sequence"/>
</dbReference>
<feature type="region of interest" description="Disordered" evidence="1">
    <location>
        <begin position="27"/>
        <end position="59"/>
    </location>
</feature>
<feature type="compositionally biased region" description="Basic residues" evidence="1">
    <location>
        <begin position="97"/>
        <end position="124"/>
    </location>
</feature>
<feature type="signal peptide" evidence="2">
    <location>
        <begin position="1"/>
        <end position="28"/>
    </location>
</feature>
<name>A0A7W8ZBQ0_9ACTN</name>
<feature type="compositionally biased region" description="Basic residues" evidence="1">
    <location>
        <begin position="133"/>
        <end position="145"/>
    </location>
</feature>
<evidence type="ECO:0000313" key="3">
    <source>
        <dbReference type="EMBL" id="MBB5631081.1"/>
    </source>
</evidence>
<reference evidence="3 4" key="1">
    <citation type="submission" date="2020-08" db="EMBL/GenBank/DDBJ databases">
        <title>Sequencing the genomes of 1000 actinobacteria strains.</title>
        <authorList>
            <person name="Klenk H.-P."/>
        </authorList>
    </citation>
    <scope>NUCLEOTIDE SEQUENCE [LARGE SCALE GENOMIC DNA]</scope>
    <source>
        <strain evidence="3 4">DSM 45790</strain>
    </source>
</reference>
<dbReference type="EMBL" id="JACHBR010000002">
    <property type="protein sequence ID" value="MBB5631081.1"/>
    <property type="molecule type" value="Genomic_DNA"/>
</dbReference>
<feature type="chain" id="PRO_5030969978" evidence="2">
    <location>
        <begin position="29"/>
        <end position="319"/>
    </location>
</feature>
<evidence type="ECO:0000256" key="2">
    <source>
        <dbReference type="SAM" id="SignalP"/>
    </source>
</evidence>
<sequence>MTMRRLLTSSVAGLVGLAVLAEAPAATAEAPPPSSRGGLAAGPARAPGGPAIRSVRIRPRSPVARPRGVVRLVVEVVARGASGRNGVTLRVEPARRGAAKRPPARGKRSTARGKRSTARAKRSPARGTGSVTRGKRSAARGRRATRPPVVARPSLAARTGAPVAGAAGPGWELWRFDPPVGLSRWYPAGRWRVVATVRNGGGARSTASSTFLFRKATMFSGVRVTPVRGRAWRVRVSGTLMRVDPAGRYDYWSFPGQRVVVQFRKHGGRKWRSVAKARADGEGRFVRQVRRAHGTWRVIYPGNSHYSRSTTSQRHVARK</sequence>
<dbReference type="AlphaFoldDB" id="A0A7W8ZBQ0"/>
<keyword evidence="4" id="KW-1185">Reference proteome</keyword>
<organism evidence="3 4">
    <name type="scientific">Sphaerisporangium krabiense</name>
    <dbReference type="NCBI Taxonomy" id="763782"/>
    <lineage>
        <taxon>Bacteria</taxon>
        <taxon>Bacillati</taxon>
        <taxon>Actinomycetota</taxon>
        <taxon>Actinomycetes</taxon>
        <taxon>Streptosporangiales</taxon>
        <taxon>Streptosporangiaceae</taxon>
        <taxon>Sphaerisporangium</taxon>
    </lineage>
</organism>
<keyword evidence="2" id="KW-0732">Signal</keyword>
<gene>
    <name evidence="3" type="ORF">BJ981_006845</name>
</gene>
<protein>
    <submittedName>
        <fullName evidence="3">Uncharacterized protein</fullName>
    </submittedName>
</protein>
<proteinExistence type="predicted"/>
<feature type="region of interest" description="Disordered" evidence="1">
    <location>
        <begin position="87"/>
        <end position="148"/>
    </location>
</feature>
<feature type="compositionally biased region" description="Low complexity" evidence="1">
    <location>
        <begin position="27"/>
        <end position="51"/>
    </location>
</feature>
<comment type="caution">
    <text evidence="3">The sequence shown here is derived from an EMBL/GenBank/DDBJ whole genome shotgun (WGS) entry which is preliminary data.</text>
</comment>
<evidence type="ECO:0000313" key="4">
    <source>
        <dbReference type="Proteomes" id="UP000588112"/>
    </source>
</evidence>
<accession>A0A7W8ZBQ0</accession>